<dbReference type="RefSeq" id="WP_075818340.1">
    <property type="nucleotide sequence ID" value="NZ_CAPIAK010000023.1"/>
</dbReference>
<dbReference type="GeneID" id="82202261"/>
<dbReference type="Proteomes" id="UP000186341">
    <property type="component" value="Unassembled WGS sequence"/>
</dbReference>
<evidence type="ECO:0000256" key="1">
    <source>
        <dbReference type="PROSITE-ProRule" id="PRU00325"/>
    </source>
</evidence>
<name>A0A1U7NHL9_9FIRM</name>
<dbReference type="PANTHER" id="PTHR38133">
    <property type="entry name" value="SLR1429 PROTEIN"/>
    <property type="match status" value="1"/>
</dbReference>
<evidence type="ECO:0000259" key="2">
    <source>
        <dbReference type="PROSITE" id="PS50966"/>
    </source>
</evidence>
<keyword evidence="1" id="KW-0862">Zinc</keyword>
<evidence type="ECO:0000313" key="3">
    <source>
        <dbReference type="EMBL" id="OLU41393.1"/>
    </source>
</evidence>
<organism evidence="3 4">
    <name type="scientific">Ileibacterium valens</name>
    <dbReference type="NCBI Taxonomy" id="1862668"/>
    <lineage>
        <taxon>Bacteria</taxon>
        <taxon>Bacillati</taxon>
        <taxon>Bacillota</taxon>
        <taxon>Erysipelotrichia</taxon>
        <taxon>Erysipelotrichales</taxon>
        <taxon>Erysipelotrichaceae</taxon>
        <taxon>Ileibacterium</taxon>
    </lineage>
</organism>
<proteinExistence type="predicted"/>
<protein>
    <recommendedName>
        <fullName evidence="2">SWIM-type domain-containing protein</fullName>
    </recommendedName>
</protein>
<dbReference type="PROSITE" id="PS50966">
    <property type="entry name" value="ZF_SWIM"/>
    <property type="match status" value="1"/>
</dbReference>
<dbReference type="OrthoDB" id="188274at2"/>
<dbReference type="AlphaFoldDB" id="A0A1U7NHL9"/>
<sequence>MSFEHYKSTSISELQRLARDSANTARKKGKKYEPVISHTRSGSICTSWWGKSWCENLEQYADYGNRLERGRRYVRNGTLLDLNIKKGSVNALVQGSRRKPYSVHVRIDPLPEKQMEELMNTCTKRVSSLEALAHGEFPEELKGVFRGKGGLFPTPNEIRFDCSCPDWAYMCKHVACVMYGIGVKLDENPFYFFELRGIDTEKLLKKTVENKVAALLENASQSSERILDDNQINELFSLDLD</sequence>
<accession>A0A1U7NHL9</accession>
<gene>
    <name evidence="3" type="ORF">BO222_03365</name>
</gene>
<evidence type="ECO:0000313" key="4">
    <source>
        <dbReference type="Proteomes" id="UP000186341"/>
    </source>
</evidence>
<keyword evidence="1" id="KW-0863">Zinc-finger</keyword>
<dbReference type="PANTHER" id="PTHR38133:SF1">
    <property type="entry name" value="SLR1429 PROTEIN"/>
    <property type="match status" value="1"/>
</dbReference>
<dbReference type="InterPro" id="IPR007527">
    <property type="entry name" value="Znf_SWIM"/>
</dbReference>
<feature type="domain" description="SWIM-type" evidence="2">
    <location>
        <begin position="152"/>
        <end position="182"/>
    </location>
</feature>
<keyword evidence="4" id="KW-1185">Reference proteome</keyword>
<dbReference type="EMBL" id="MPJW01000086">
    <property type="protein sequence ID" value="OLU41393.1"/>
    <property type="molecule type" value="Genomic_DNA"/>
</dbReference>
<comment type="caution">
    <text evidence="3">The sequence shown here is derived from an EMBL/GenBank/DDBJ whole genome shotgun (WGS) entry which is preliminary data.</text>
</comment>
<keyword evidence="1" id="KW-0479">Metal-binding</keyword>
<dbReference type="GO" id="GO:0008270">
    <property type="term" value="F:zinc ion binding"/>
    <property type="evidence" value="ECO:0007669"/>
    <property type="project" value="UniProtKB-KW"/>
</dbReference>
<reference evidence="3 4" key="1">
    <citation type="submission" date="2016-11" db="EMBL/GenBank/DDBJ databases">
        <title>Description of two novel members of the family Erysipelotrichaceae: Ileibacterium lipovorans gen. nov., sp. nov. and Dubosiella newyorkensis, gen. nov., sp. nov.</title>
        <authorList>
            <person name="Cox L.M."/>
            <person name="Sohn J."/>
            <person name="Tyrrell K.L."/>
            <person name="Citron D.M."/>
            <person name="Lawson P.A."/>
            <person name="Patel N.B."/>
            <person name="Iizumi T."/>
            <person name="Perez-Perez G.I."/>
            <person name="Goldstein E.J."/>
            <person name="Blaser M.J."/>
        </authorList>
    </citation>
    <scope>NUCLEOTIDE SEQUENCE [LARGE SCALE GENOMIC DNA]</scope>
    <source>
        <strain evidence="3 4">NYU-BL-A3</strain>
    </source>
</reference>